<evidence type="ECO:0000256" key="1">
    <source>
        <dbReference type="SAM" id="MobiDB-lite"/>
    </source>
</evidence>
<accession>A0AA39XBM0</accession>
<keyword evidence="3" id="KW-0418">Kinase</keyword>
<name>A0AA39XBM0_9PEZI</name>
<feature type="region of interest" description="Disordered" evidence="1">
    <location>
        <begin position="259"/>
        <end position="278"/>
    </location>
</feature>
<protein>
    <submittedName>
        <fullName evidence="3">Kinase-like domain-containing protein</fullName>
    </submittedName>
</protein>
<dbReference type="InterPro" id="IPR011009">
    <property type="entry name" value="Kinase-like_dom_sf"/>
</dbReference>
<gene>
    <name evidence="3" type="ORF">B0T17DRAFT_637649</name>
</gene>
<dbReference type="SUPFAM" id="SSF56112">
    <property type="entry name" value="Protein kinase-like (PK-like)"/>
    <property type="match status" value="1"/>
</dbReference>
<dbReference type="InterPro" id="IPR000719">
    <property type="entry name" value="Prot_kinase_dom"/>
</dbReference>
<keyword evidence="4" id="KW-1185">Reference proteome</keyword>
<reference evidence="3" key="1">
    <citation type="submission" date="2023-06" db="EMBL/GenBank/DDBJ databases">
        <title>Genome-scale phylogeny and comparative genomics of the fungal order Sordariales.</title>
        <authorList>
            <consortium name="Lawrence Berkeley National Laboratory"/>
            <person name="Hensen N."/>
            <person name="Bonometti L."/>
            <person name="Westerberg I."/>
            <person name="Brannstrom I.O."/>
            <person name="Guillou S."/>
            <person name="Cros-Aarteil S."/>
            <person name="Calhoun S."/>
            <person name="Haridas S."/>
            <person name="Kuo A."/>
            <person name="Mondo S."/>
            <person name="Pangilinan J."/>
            <person name="Riley R."/>
            <person name="LaButti K."/>
            <person name="Andreopoulos B."/>
            <person name="Lipzen A."/>
            <person name="Chen C."/>
            <person name="Yanf M."/>
            <person name="Daum C."/>
            <person name="Ng V."/>
            <person name="Clum A."/>
            <person name="Steindorff A."/>
            <person name="Ohm R."/>
            <person name="Martin F."/>
            <person name="Silar P."/>
            <person name="Natvig D."/>
            <person name="Lalanne C."/>
            <person name="Gautier V."/>
            <person name="Ament-velasquez S.L."/>
            <person name="Kruys A."/>
            <person name="Hutchinson M.I."/>
            <person name="Powell A.J."/>
            <person name="Barry K."/>
            <person name="Miller A.N."/>
            <person name="Grigoriev I.V."/>
            <person name="Debuchy R."/>
            <person name="Gladieux P."/>
            <person name="Thoren M.H."/>
            <person name="Johannesson H."/>
        </authorList>
    </citation>
    <scope>NUCLEOTIDE SEQUENCE</scope>
    <source>
        <strain evidence="3">SMH3391-2</strain>
    </source>
</reference>
<evidence type="ECO:0000259" key="2">
    <source>
        <dbReference type="PROSITE" id="PS50011"/>
    </source>
</evidence>
<keyword evidence="3" id="KW-0808">Transferase</keyword>
<dbReference type="Gene3D" id="1.10.510.10">
    <property type="entry name" value="Transferase(Phosphotransferase) domain 1"/>
    <property type="match status" value="1"/>
</dbReference>
<dbReference type="Pfam" id="PF00069">
    <property type="entry name" value="Pkinase"/>
    <property type="match status" value="1"/>
</dbReference>
<dbReference type="PANTHER" id="PTHR24359">
    <property type="entry name" value="SERINE/THREONINE-PROTEIN KINASE SBK1"/>
    <property type="match status" value="1"/>
</dbReference>
<feature type="domain" description="Protein kinase" evidence="2">
    <location>
        <begin position="273"/>
        <end position="599"/>
    </location>
</feature>
<evidence type="ECO:0000313" key="4">
    <source>
        <dbReference type="Proteomes" id="UP001174934"/>
    </source>
</evidence>
<dbReference type="Proteomes" id="UP001174934">
    <property type="component" value="Unassembled WGS sequence"/>
</dbReference>
<dbReference type="GO" id="GO:0005524">
    <property type="term" value="F:ATP binding"/>
    <property type="evidence" value="ECO:0007669"/>
    <property type="project" value="InterPro"/>
</dbReference>
<dbReference type="PANTHER" id="PTHR24359:SF37">
    <property type="entry name" value="PROTEIN KINASE DOMAIN-CONTAINING PROTEIN"/>
    <property type="match status" value="1"/>
</dbReference>
<dbReference type="AlphaFoldDB" id="A0AA39XBM0"/>
<dbReference type="SMART" id="SM00220">
    <property type="entry name" value="S_TKc"/>
    <property type="match status" value="1"/>
</dbReference>
<proteinExistence type="predicted"/>
<comment type="caution">
    <text evidence="3">The sequence shown here is derived from an EMBL/GenBank/DDBJ whole genome shotgun (WGS) entry which is preliminary data.</text>
</comment>
<sequence>MATYPSRATNEMAPDRTSVIVEKALASGARNAKLRFSLNNRDLVMQIMDRGESLYRKDNGSPRKTIKDVSKIPDVIATIQVKLDEAKTSCAMDPSKSFIPRDAFDRILTPSRVLQIVSELKCFQGLGAEEQNDKAQDICFGSEPDSKLGFRAPCLKLMGALIGMDKAEDIGKHMSEGLTDDCLPLQPKLTEKHILICRHHKEGHKAMNNYRRPYTREQFTRWTRTLMAPYIKWERKKHAHYVMETGDCFPLQIVARVQDEDDDNSKNNDTAQSKDSTKYGYGGYSEVYKVKVEPSHGSFGKHEAKEFGLELASLLFCSEKDDGETSNLIQLLATFEELNCASGQRTFYLLFDWAEGNLSKFWRSNPHLVGDMTHCPWMVEQFYQLVCALKTFHNERTENMRHIKHTADSDSNLYGRHGDIKPGNILWFPRRTNEVLDNDELGKLTLADFGLGRLHSRISRSKQNPESIPRTATYRAPEFDLKENNISQQCDIYSLGCVFLEYITWFLLGLDSLLNEFPRILSEPDIYGFDADVFFRIKPDENDKRTAQWKPQVREWIQKLRDHEKSSWPIVQLLDLIDKEMLHPDPQKRIRSWRLHKKLITILRTCQQSESFYMKPVREGKECILTLSSIIFIWPFKNKNVLAPGKKPLSICARLYLYRLQWFRKAENISILLGLASS</sequence>
<dbReference type="PROSITE" id="PS50011">
    <property type="entry name" value="PROTEIN_KINASE_DOM"/>
    <property type="match status" value="1"/>
</dbReference>
<dbReference type="EMBL" id="JAULSR010000002">
    <property type="protein sequence ID" value="KAK0630947.1"/>
    <property type="molecule type" value="Genomic_DNA"/>
</dbReference>
<dbReference type="GO" id="GO:0004674">
    <property type="term" value="F:protein serine/threonine kinase activity"/>
    <property type="evidence" value="ECO:0007669"/>
    <property type="project" value="TreeGrafter"/>
</dbReference>
<evidence type="ECO:0000313" key="3">
    <source>
        <dbReference type="EMBL" id="KAK0630947.1"/>
    </source>
</evidence>
<organism evidence="3 4">
    <name type="scientific">Bombardia bombarda</name>
    <dbReference type="NCBI Taxonomy" id="252184"/>
    <lineage>
        <taxon>Eukaryota</taxon>
        <taxon>Fungi</taxon>
        <taxon>Dikarya</taxon>
        <taxon>Ascomycota</taxon>
        <taxon>Pezizomycotina</taxon>
        <taxon>Sordariomycetes</taxon>
        <taxon>Sordariomycetidae</taxon>
        <taxon>Sordariales</taxon>
        <taxon>Lasiosphaeriaceae</taxon>
        <taxon>Bombardia</taxon>
    </lineage>
</organism>